<evidence type="ECO:0000256" key="1">
    <source>
        <dbReference type="SAM" id="Coils"/>
    </source>
</evidence>
<feature type="coiled-coil region" evidence="1">
    <location>
        <begin position="200"/>
        <end position="234"/>
    </location>
</feature>
<feature type="compositionally biased region" description="Basic and acidic residues" evidence="2">
    <location>
        <begin position="37"/>
        <end position="46"/>
    </location>
</feature>
<keyword evidence="4" id="KW-1185">Reference proteome</keyword>
<dbReference type="GO" id="GO:0005802">
    <property type="term" value="C:trans-Golgi network"/>
    <property type="evidence" value="ECO:0007669"/>
    <property type="project" value="TreeGrafter"/>
</dbReference>
<feature type="region of interest" description="Disordered" evidence="2">
    <location>
        <begin position="1"/>
        <end position="71"/>
    </location>
</feature>
<dbReference type="PANTHER" id="PTHR18911:SF5">
    <property type="entry name" value="COILED-COIL DOMAIN-CONTAINING PROTEIN 186"/>
    <property type="match status" value="1"/>
</dbReference>
<dbReference type="InterPro" id="IPR038830">
    <property type="entry name" value="CCDC186"/>
</dbReference>
<feature type="non-terminal residue" evidence="3">
    <location>
        <position position="236"/>
    </location>
</feature>
<sequence>SDLKQKWEDEMDSRKTLKRQHASNIKDLTRQLHQMHKRLESIEGKGDAGSMGSRTNSNGSLNSPENTSRQSLNHAPVQEFAAITEQIEVDKQVLIERIVRVQKSLARKTEKLDFLSEHVQQLLEDIRKKNKIIQMYALREESGTLTSDDMDANKALLSRKGGIMASLYSAHQQDGTMTLELSLQISRKLQAVLEDTLLKNITLKESLDTLGEEIARLSQENRRMQLHLQKLEGTLA</sequence>
<dbReference type="AlphaFoldDB" id="A0A8S3YWX0"/>
<dbReference type="Proteomes" id="UP000678393">
    <property type="component" value="Unassembled WGS sequence"/>
</dbReference>
<protein>
    <submittedName>
        <fullName evidence="3">Uncharacterized protein</fullName>
    </submittedName>
</protein>
<feature type="compositionally biased region" description="Basic and acidic residues" evidence="2">
    <location>
        <begin position="1"/>
        <end position="15"/>
    </location>
</feature>
<evidence type="ECO:0000313" key="3">
    <source>
        <dbReference type="EMBL" id="CAG5121613.1"/>
    </source>
</evidence>
<name>A0A8S3YWX0_9EUPU</name>
<dbReference type="EMBL" id="CAJHNH020001119">
    <property type="protein sequence ID" value="CAG5121613.1"/>
    <property type="molecule type" value="Genomic_DNA"/>
</dbReference>
<dbReference type="PANTHER" id="PTHR18911">
    <property type="entry name" value="CTCL TUMOR ANTIGEN HD-CL-01"/>
    <property type="match status" value="1"/>
</dbReference>
<gene>
    <name evidence="3" type="ORF">CUNI_LOCUS7171</name>
</gene>
<comment type="caution">
    <text evidence="3">The sequence shown here is derived from an EMBL/GenBank/DDBJ whole genome shotgun (WGS) entry which is preliminary data.</text>
</comment>
<organism evidence="3 4">
    <name type="scientific">Candidula unifasciata</name>
    <dbReference type="NCBI Taxonomy" id="100452"/>
    <lineage>
        <taxon>Eukaryota</taxon>
        <taxon>Metazoa</taxon>
        <taxon>Spiralia</taxon>
        <taxon>Lophotrochozoa</taxon>
        <taxon>Mollusca</taxon>
        <taxon>Gastropoda</taxon>
        <taxon>Heterobranchia</taxon>
        <taxon>Euthyneura</taxon>
        <taxon>Panpulmonata</taxon>
        <taxon>Eupulmonata</taxon>
        <taxon>Stylommatophora</taxon>
        <taxon>Helicina</taxon>
        <taxon>Helicoidea</taxon>
        <taxon>Geomitridae</taxon>
        <taxon>Candidula</taxon>
    </lineage>
</organism>
<evidence type="ECO:0000313" key="4">
    <source>
        <dbReference type="Proteomes" id="UP000678393"/>
    </source>
</evidence>
<proteinExistence type="predicted"/>
<keyword evidence="1" id="KW-0175">Coiled coil</keyword>
<dbReference type="GO" id="GO:0099518">
    <property type="term" value="P:vesicle cytoskeletal trafficking"/>
    <property type="evidence" value="ECO:0007669"/>
    <property type="project" value="TreeGrafter"/>
</dbReference>
<dbReference type="OrthoDB" id="6137898at2759"/>
<dbReference type="GO" id="GO:0031267">
    <property type="term" value="F:small GTPase binding"/>
    <property type="evidence" value="ECO:0007669"/>
    <property type="project" value="TreeGrafter"/>
</dbReference>
<reference evidence="3" key="1">
    <citation type="submission" date="2021-04" db="EMBL/GenBank/DDBJ databases">
        <authorList>
            <consortium name="Molecular Ecology Group"/>
        </authorList>
    </citation>
    <scope>NUCLEOTIDE SEQUENCE</scope>
</reference>
<evidence type="ECO:0000256" key="2">
    <source>
        <dbReference type="SAM" id="MobiDB-lite"/>
    </source>
</evidence>
<accession>A0A8S3YWX0</accession>
<feature type="compositionally biased region" description="Polar residues" evidence="2">
    <location>
        <begin position="52"/>
        <end position="71"/>
    </location>
</feature>